<feature type="signal peptide" evidence="1">
    <location>
        <begin position="1"/>
        <end position="16"/>
    </location>
</feature>
<keyword evidence="1" id="KW-0732">Signal</keyword>
<accession>A0A5C3MP22</accession>
<dbReference type="EMBL" id="ML213525">
    <property type="protein sequence ID" value="TFK47112.1"/>
    <property type="molecule type" value="Genomic_DNA"/>
</dbReference>
<reference evidence="2 3" key="1">
    <citation type="journal article" date="2019" name="Nat. Ecol. Evol.">
        <title>Megaphylogeny resolves global patterns of mushroom evolution.</title>
        <authorList>
            <person name="Varga T."/>
            <person name="Krizsan K."/>
            <person name="Foldi C."/>
            <person name="Dima B."/>
            <person name="Sanchez-Garcia M."/>
            <person name="Sanchez-Ramirez S."/>
            <person name="Szollosi G.J."/>
            <person name="Szarkandi J.G."/>
            <person name="Papp V."/>
            <person name="Albert L."/>
            <person name="Andreopoulos W."/>
            <person name="Angelini C."/>
            <person name="Antonin V."/>
            <person name="Barry K.W."/>
            <person name="Bougher N.L."/>
            <person name="Buchanan P."/>
            <person name="Buyck B."/>
            <person name="Bense V."/>
            <person name="Catcheside P."/>
            <person name="Chovatia M."/>
            <person name="Cooper J."/>
            <person name="Damon W."/>
            <person name="Desjardin D."/>
            <person name="Finy P."/>
            <person name="Geml J."/>
            <person name="Haridas S."/>
            <person name="Hughes K."/>
            <person name="Justo A."/>
            <person name="Karasinski D."/>
            <person name="Kautmanova I."/>
            <person name="Kiss B."/>
            <person name="Kocsube S."/>
            <person name="Kotiranta H."/>
            <person name="LaButti K.M."/>
            <person name="Lechner B.E."/>
            <person name="Liimatainen K."/>
            <person name="Lipzen A."/>
            <person name="Lukacs Z."/>
            <person name="Mihaltcheva S."/>
            <person name="Morgado L.N."/>
            <person name="Niskanen T."/>
            <person name="Noordeloos M.E."/>
            <person name="Ohm R.A."/>
            <person name="Ortiz-Santana B."/>
            <person name="Ovrebo C."/>
            <person name="Racz N."/>
            <person name="Riley R."/>
            <person name="Savchenko A."/>
            <person name="Shiryaev A."/>
            <person name="Soop K."/>
            <person name="Spirin V."/>
            <person name="Szebenyi C."/>
            <person name="Tomsovsky M."/>
            <person name="Tulloss R.E."/>
            <person name="Uehling J."/>
            <person name="Grigoriev I.V."/>
            <person name="Vagvolgyi C."/>
            <person name="Papp T."/>
            <person name="Martin F.M."/>
            <person name="Miettinen O."/>
            <person name="Hibbett D.S."/>
            <person name="Nagy L.G."/>
        </authorList>
    </citation>
    <scope>NUCLEOTIDE SEQUENCE [LARGE SCALE GENOMIC DNA]</scope>
    <source>
        <strain evidence="2 3">OMC1185</strain>
    </source>
</reference>
<evidence type="ECO:0008006" key="4">
    <source>
        <dbReference type="Google" id="ProtNLM"/>
    </source>
</evidence>
<evidence type="ECO:0000256" key="1">
    <source>
        <dbReference type="SAM" id="SignalP"/>
    </source>
</evidence>
<protein>
    <recommendedName>
        <fullName evidence="4">Secreted protein</fullName>
    </recommendedName>
</protein>
<dbReference type="AlphaFoldDB" id="A0A5C3MP22"/>
<feature type="chain" id="PRO_5023024571" description="Secreted protein" evidence="1">
    <location>
        <begin position="17"/>
        <end position="138"/>
    </location>
</feature>
<gene>
    <name evidence="2" type="ORF">OE88DRAFT_814928</name>
</gene>
<evidence type="ECO:0000313" key="3">
    <source>
        <dbReference type="Proteomes" id="UP000305948"/>
    </source>
</evidence>
<name>A0A5C3MP22_9AGAM</name>
<organism evidence="2 3">
    <name type="scientific">Heliocybe sulcata</name>
    <dbReference type="NCBI Taxonomy" id="5364"/>
    <lineage>
        <taxon>Eukaryota</taxon>
        <taxon>Fungi</taxon>
        <taxon>Dikarya</taxon>
        <taxon>Basidiomycota</taxon>
        <taxon>Agaricomycotina</taxon>
        <taxon>Agaricomycetes</taxon>
        <taxon>Gloeophyllales</taxon>
        <taxon>Gloeophyllaceae</taxon>
        <taxon>Heliocybe</taxon>
    </lineage>
</organism>
<keyword evidence="3" id="KW-1185">Reference proteome</keyword>
<proteinExistence type="predicted"/>
<sequence length="138" mass="15376">MIVLVWWMALPHSLVSSDHGRYSRILLLMSNRSKNLMLHDERDISSPFCHQPCRAVNLLPKYLLLRVQVLSSRCFGVAQTVSSAATSLPVSPLLYLDDAMPRSTCYPLGFLQCEAGLAAGIFRHYHGNFINAIAMVDG</sequence>
<evidence type="ECO:0000313" key="2">
    <source>
        <dbReference type="EMBL" id="TFK47112.1"/>
    </source>
</evidence>
<dbReference type="Proteomes" id="UP000305948">
    <property type="component" value="Unassembled WGS sequence"/>
</dbReference>